<organism evidence="6">
    <name type="scientific">marine metagenome</name>
    <dbReference type="NCBI Taxonomy" id="408172"/>
    <lineage>
        <taxon>unclassified sequences</taxon>
        <taxon>metagenomes</taxon>
        <taxon>ecological metagenomes</taxon>
    </lineage>
</organism>
<dbReference type="GO" id="GO:0005975">
    <property type="term" value="P:carbohydrate metabolic process"/>
    <property type="evidence" value="ECO:0007669"/>
    <property type="project" value="InterPro"/>
</dbReference>
<protein>
    <recommendedName>
        <fullName evidence="7">ChbG/HpnK family deacetylase</fullName>
    </recommendedName>
</protein>
<dbReference type="InterPro" id="IPR011330">
    <property type="entry name" value="Glyco_hydro/deAcase_b/a-brl"/>
</dbReference>
<dbReference type="Gene3D" id="3.20.20.370">
    <property type="entry name" value="Glycoside hydrolase/deacetylase"/>
    <property type="match status" value="1"/>
</dbReference>
<dbReference type="PANTHER" id="PTHR31609">
    <property type="entry name" value="YDJC DEACETYLASE FAMILY MEMBER"/>
    <property type="match status" value="1"/>
</dbReference>
<feature type="non-terminal residue" evidence="6">
    <location>
        <position position="234"/>
    </location>
</feature>
<sequence length="234" mass="26465">MTTTYEKIIAKLNLGKEKKLLVVHQDDIGMCHGANKAFKELSSYGFVNCGALMVPCPWSLETLEMCKSDVNLDIGIHLTLTSEYNFYKWRPNSGPNSDTGLVDKNGFFWSTVPEVEKNASQDSVEKELRMQIELVLNSGINVSHMDCHMGTALSPKFQDIYLKLCKEYNIPGIFPRSYSKFNLAAQANEIKNKGLDATIDIEENVHQKKVENLEMNENMLVFDHFAMSPFAKRG</sequence>
<evidence type="ECO:0000256" key="3">
    <source>
        <dbReference type="ARBA" id="ARBA00022801"/>
    </source>
</evidence>
<dbReference type="PANTHER" id="PTHR31609:SF1">
    <property type="entry name" value="CARBOHYDRATE DEACETYLASE"/>
    <property type="match status" value="1"/>
</dbReference>
<dbReference type="AlphaFoldDB" id="A0A382QXJ5"/>
<evidence type="ECO:0000256" key="1">
    <source>
        <dbReference type="ARBA" id="ARBA00001946"/>
    </source>
</evidence>
<keyword evidence="5" id="KW-0119">Carbohydrate metabolism</keyword>
<name>A0A382QXJ5_9ZZZZ</name>
<dbReference type="InterPro" id="IPR006879">
    <property type="entry name" value="YdjC-like"/>
</dbReference>
<evidence type="ECO:0000256" key="2">
    <source>
        <dbReference type="ARBA" id="ARBA00022723"/>
    </source>
</evidence>
<gene>
    <name evidence="6" type="ORF">METZ01_LOCUS342456</name>
</gene>
<dbReference type="GO" id="GO:0046872">
    <property type="term" value="F:metal ion binding"/>
    <property type="evidence" value="ECO:0007669"/>
    <property type="project" value="UniProtKB-KW"/>
</dbReference>
<dbReference type="GO" id="GO:0019213">
    <property type="term" value="F:deacetylase activity"/>
    <property type="evidence" value="ECO:0007669"/>
    <property type="project" value="TreeGrafter"/>
</dbReference>
<feature type="non-terminal residue" evidence="6">
    <location>
        <position position="1"/>
    </location>
</feature>
<dbReference type="Pfam" id="PF04794">
    <property type="entry name" value="YdjC"/>
    <property type="match status" value="1"/>
</dbReference>
<dbReference type="GO" id="GO:0016787">
    <property type="term" value="F:hydrolase activity"/>
    <property type="evidence" value="ECO:0007669"/>
    <property type="project" value="UniProtKB-KW"/>
</dbReference>
<evidence type="ECO:0000313" key="6">
    <source>
        <dbReference type="EMBL" id="SVC89602.1"/>
    </source>
</evidence>
<comment type="cofactor">
    <cofactor evidence="1">
        <name>Mg(2+)</name>
        <dbReference type="ChEBI" id="CHEBI:18420"/>
    </cofactor>
</comment>
<dbReference type="EMBL" id="UINC01117280">
    <property type="protein sequence ID" value="SVC89602.1"/>
    <property type="molecule type" value="Genomic_DNA"/>
</dbReference>
<dbReference type="SUPFAM" id="SSF88713">
    <property type="entry name" value="Glycoside hydrolase/deacetylase"/>
    <property type="match status" value="1"/>
</dbReference>
<keyword evidence="4" id="KW-0460">Magnesium</keyword>
<proteinExistence type="predicted"/>
<evidence type="ECO:0008006" key="7">
    <source>
        <dbReference type="Google" id="ProtNLM"/>
    </source>
</evidence>
<evidence type="ECO:0000256" key="5">
    <source>
        <dbReference type="ARBA" id="ARBA00023277"/>
    </source>
</evidence>
<reference evidence="6" key="1">
    <citation type="submission" date="2018-05" db="EMBL/GenBank/DDBJ databases">
        <authorList>
            <person name="Lanie J.A."/>
            <person name="Ng W.-L."/>
            <person name="Kazmierczak K.M."/>
            <person name="Andrzejewski T.M."/>
            <person name="Davidsen T.M."/>
            <person name="Wayne K.J."/>
            <person name="Tettelin H."/>
            <person name="Glass J.I."/>
            <person name="Rusch D."/>
            <person name="Podicherti R."/>
            <person name="Tsui H.-C.T."/>
            <person name="Winkler M.E."/>
        </authorList>
    </citation>
    <scope>NUCLEOTIDE SEQUENCE</scope>
</reference>
<keyword evidence="2" id="KW-0479">Metal-binding</keyword>
<keyword evidence="3" id="KW-0378">Hydrolase</keyword>
<accession>A0A382QXJ5</accession>
<evidence type="ECO:0000256" key="4">
    <source>
        <dbReference type="ARBA" id="ARBA00022842"/>
    </source>
</evidence>